<feature type="region of interest" description="Disordered" evidence="1">
    <location>
        <begin position="33"/>
        <end position="60"/>
    </location>
</feature>
<comment type="caution">
    <text evidence="2">The sequence shown here is derived from an EMBL/GenBank/DDBJ whole genome shotgun (WGS) entry which is preliminary data.</text>
</comment>
<sequence>MLQLNQQIPATGHQQELNGFIESSPIYVTSLPETKQAGRPKGAALSNGHVTSSVEEPDSTAEIELTQELTEGRSASPFVNGRTEVLIGQEKDTSRVCTTAIVENHRGLAVADDAQIR</sequence>
<organism evidence="2 3">
    <name type="scientific">Dryococelus australis</name>
    <dbReference type="NCBI Taxonomy" id="614101"/>
    <lineage>
        <taxon>Eukaryota</taxon>
        <taxon>Metazoa</taxon>
        <taxon>Ecdysozoa</taxon>
        <taxon>Arthropoda</taxon>
        <taxon>Hexapoda</taxon>
        <taxon>Insecta</taxon>
        <taxon>Pterygota</taxon>
        <taxon>Neoptera</taxon>
        <taxon>Polyneoptera</taxon>
        <taxon>Phasmatodea</taxon>
        <taxon>Verophasmatodea</taxon>
        <taxon>Anareolatae</taxon>
        <taxon>Phasmatidae</taxon>
        <taxon>Eurycanthinae</taxon>
        <taxon>Dryococelus</taxon>
    </lineage>
</organism>
<dbReference type="Proteomes" id="UP001159363">
    <property type="component" value="Chromosome 12"/>
</dbReference>
<dbReference type="EMBL" id="JARBHB010000013">
    <property type="protein sequence ID" value="KAJ8869403.1"/>
    <property type="molecule type" value="Genomic_DNA"/>
</dbReference>
<protein>
    <submittedName>
        <fullName evidence="2">Uncharacterized protein</fullName>
    </submittedName>
</protein>
<accession>A0ABQ9GAV6</accession>
<evidence type="ECO:0000256" key="1">
    <source>
        <dbReference type="SAM" id="MobiDB-lite"/>
    </source>
</evidence>
<evidence type="ECO:0000313" key="3">
    <source>
        <dbReference type="Proteomes" id="UP001159363"/>
    </source>
</evidence>
<keyword evidence="3" id="KW-1185">Reference proteome</keyword>
<name>A0ABQ9GAV6_9NEOP</name>
<evidence type="ECO:0000313" key="2">
    <source>
        <dbReference type="EMBL" id="KAJ8869403.1"/>
    </source>
</evidence>
<gene>
    <name evidence="2" type="ORF">PR048_028393</name>
</gene>
<reference evidence="2 3" key="1">
    <citation type="submission" date="2023-02" db="EMBL/GenBank/DDBJ databases">
        <title>LHISI_Scaffold_Assembly.</title>
        <authorList>
            <person name="Stuart O.P."/>
            <person name="Cleave R."/>
            <person name="Magrath M.J.L."/>
            <person name="Mikheyev A.S."/>
        </authorList>
    </citation>
    <scope>NUCLEOTIDE SEQUENCE [LARGE SCALE GENOMIC DNA]</scope>
    <source>
        <strain evidence="2">Daus_M_001</strain>
        <tissue evidence="2">Leg muscle</tissue>
    </source>
</reference>
<proteinExistence type="predicted"/>